<dbReference type="InterPro" id="IPR001623">
    <property type="entry name" value="DnaJ_domain"/>
</dbReference>
<dbReference type="Pfam" id="PF14308">
    <property type="entry name" value="DnaJ-X"/>
    <property type="match status" value="1"/>
</dbReference>
<comment type="caution">
    <text evidence="4">The sequence shown here is derived from an EMBL/GenBank/DDBJ whole genome shotgun (WGS) entry which is preliminary data.</text>
</comment>
<protein>
    <recommendedName>
        <fullName evidence="3">J domain-containing protein</fullName>
    </recommendedName>
</protein>
<dbReference type="SMART" id="SM00271">
    <property type="entry name" value="DnaJ"/>
    <property type="match status" value="1"/>
</dbReference>
<evidence type="ECO:0000313" key="4">
    <source>
        <dbReference type="EMBL" id="CAG7720055.1"/>
    </source>
</evidence>
<dbReference type="InterPro" id="IPR026894">
    <property type="entry name" value="DnaJ_X"/>
</dbReference>
<dbReference type="Proteomes" id="UP000708208">
    <property type="component" value="Unassembled WGS sequence"/>
</dbReference>
<dbReference type="PROSITE" id="PS50076">
    <property type="entry name" value="DNAJ_2"/>
    <property type="match status" value="1"/>
</dbReference>
<evidence type="ECO:0000313" key="5">
    <source>
        <dbReference type="Proteomes" id="UP000708208"/>
    </source>
</evidence>
<evidence type="ECO:0000256" key="1">
    <source>
        <dbReference type="SAM" id="Coils"/>
    </source>
</evidence>
<dbReference type="EMBL" id="CAJVCH010067002">
    <property type="protein sequence ID" value="CAG7720055.1"/>
    <property type="molecule type" value="Genomic_DNA"/>
</dbReference>
<dbReference type="PROSITE" id="PS00636">
    <property type="entry name" value="DNAJ_1"/>
    <property type="match status" value="1"/>
</dbReference>
<proteinExistence type="predicted"/>
<dbReference type="CDD" id="cd06257">
    <property type="entry name" value="DnaJ"/>
    <property type="match status" value="1"/>
</dbReference>
<evidence type="ECO:0000256" key="2">
    <source>
        <dbReference type="SAM" id="MobiDB-lite"/>
    </source>
</evidence>
<accession>A0A8J2JGZ4</accession>
<gene>
    <name evidence="4" type="ORF">AFUS01_LOCUS9346</name>
</gene>
<dbReference type="Pfam" id="PF00226">
    <property type="entry name" value="DnaJ"/>
    <property type="match status" value="1"/>
</dbReference>
<sequence>MGEPIPSRKPQFKTIMCAKCSLELEFLLPAESSKTINIVYVKCYSCFNQNPFDTKVKTINPSSQSSFSTGSSASKAGSNSSTGNLKKSGFKMGTDENPASTEYYEVLGVSPTASAAEIKKKYYALAMQYHPDKNSSAEAEGKFKKISEAYQVLGDSKLRKKYNEFGPGKSDPEEGFINPEELFQQQFGGDRFVDIIGELAIAKHFKTMMAKQDEEEEGEEGKDALEKKEKTYEERLQEMEERKKERDARVDKLAENLITKLAPYVDASGSTMEEQERSFKESISSEAEDLKVQSFGIHLLHSVGYIYSLKASEYLSKEEFLGIPSFFHRIRMKGHAVSETFSTVKSAVDVHKTFVQLQEGEKRGTISAGEKEKLEEEATKKGIFALWQG</sequence>
<dbReference type="OrthoDB" id="552049at2759"/>
<dbReference type="AlphaFoldDB" id="A0A8J2JGZ4"/>
<feature type="coiled-coil region" evidence="1">
    <location>
        <begin position="211"/>
        <end position="256"/>
    </location>
</feature>
<feature type="non-terminal residue" evidence="4">
    <location>
        <position position="389"/>
    </location>
</feature>
<feature type="region of interest" description="Disordered" evidence="2">
    <location>
        <begin position="63"/>
        <end position="92"/>
    </location>
</feature>
<feature type="compositionally biased region" description="Low complexity" evidence="2">
    <location>
        <begin position="63"/>
        <end position="84"/>
    </location>
</feature>
<reference evidence="4" key="1">
    <citation type="submission" date="2021-06" db="EMBL/GenBank/DDBJ databases">
        <authorList>
            <person name="Hodson N. C."/>
            <person name="Mongue J. A."/>
            <person name="Jaron S. K."/>
        </authorList>
    </citation>
    <scope>NUCLEOTIDE SEQUENCE</scope>
</reference>
<dbReference type="InterPro" id="IPR018253">
    <property type="entry name" value="DnaJ_domain_CS"/>
</dbReference>
<organism evidence="4 5">
    <name type="scientific">Allacma fusca</name>
    <dbReference type="NCBI Taxonomy" id="39272"/>
    <lineage>
        <taxon>Eukaryota</taxon>
        <taxon>Metazoa</taxon>
        <taxon>Ecdysozoa</taxon>
        <taxon>Arthropoda</taxon>
        <taxon>Hexapoda</taxon>
        <taxon>Collembola</taxon>
        <taxon>Symphypleona</taxon>
        <taxon>Sminthuridae</taxon>
        <taxon>Allacma</taxon>
    </lineage>
</organism>
<keyword evidence="5" id="KW-1185">Reference proteome</keyword>
<feature type="domain" description="J" evidence="3">
    <location>
        <begin position="102"/>
        <end position="166"/>
    </location>
</feature>
<dbReference type="PANTHER" id="PTHR44924">
    <property type="entry name" value="DNAJ SUBFAMILY A MEMBER 2"/>
    <property type="match status" value="1"/>
</dbReference>
<name>A0A8J2JGZ4_9HEXA</name>
<keyword evidence="1" id="KW-0175">Coiled coil</keyword>
<evidence type="ECO:0000259" key="3">
    <source>
        <dbReference type="PROSITE" id="PS50076"/>
    </source>
</evidence>
<dbReference type="PANTHER" id="PTHR44924:SF1">
    <property type="entry name" value="DNAJ SUBFAMILY A MEMBER 2"/>
    <property type="match status" value="1"/>
</dbReference>